<accession>A0ABW5GD24</accession>
<name>A0ABW5GD24_9PSEU</name>
<comment type="caution">
    <text evidence="2">The sequence shown here is derived from an EMBL/GenBank/DDBJ whole genome shotgun (WGS) entry which is preliminary data.</text>
</comment>
<sequence length="417" mass="43699">MAEVEDVAGKISIKSDDPKTVAGINVDNAVKATPFVGQAVTVGKDAGAVFKAFGAPHPDGADITLGLTTIATDTTGFIQSSSQAIVDIATDPLGWLIGQGLNFLISAVQPIQDAIHFVSGDGPALGIAAENFGAIAKGLQDLAKNFAEVATSTLEQWQGDAATAAKTSLGEFAHGVDGVAAKSGDLAQMLQLSSMLMTFVEELVKAILTELITWLIMIWIPALAAAVPTAGASTAAAGTASEVKLATTSAKTTQKVNKLRKILQDVLEWLKKLMAKLKDTRFGKALMEGKTAKGLKEAKELTKGQGAVEKLFGEKGMLGKRFEKAWDNPVLNEDGAIRYTPTLLKNGAKETLKKGGEAAVKGVLGYNPANPGENPAKTVNDHLGKLNGHVKNAKKASDYGETGTEQSDEETRKDLDF</sequence>
<dbReference type="InterPro" id="IPR038332">
    <property type="entry name" value="PPE_sf"/>
</dbReference>
<dbReference type="Proteomes" id="UP001597419">
    <property type="component" value="Unassembled WGS sequence"/>
</dbReference>
<gene>
    <name evidence="2" type="ORF">ACFSYJ_12515</name>
</gene>
<dbReference type="Gene3D" id="1.20.1260.20">
    <property type="entry name" value="PPE superfamily"/>
    <property type="match status" value="1"/>
</dbReference>
<evidence type="ECO:0000313" key="3">
    <source>
        <dbReference type="Proteomes" id="UP001597419"/>
    </source>
</evidence>
<protein>
    <submittedName>
        <fullName evidence="2">WXG100 family type VII secretion target</fullName>
    </submittedName>
</protein>
<evidence type="ECO:0000313" key="2">
    <source>
        <dbReference type="EMBL" id="MFD2459426.1"/>
    </source>
</evidence>
<dbReference type="InterPro" id="IPR036689">
    <property type="entry name" value="ESAT-6-like_sf"/>
</dbReference>
<proteinExistence type="predicted"/>
<reference evidence="3" key="1">
    <citation type="journal article" date="2019" name="Int. J. Syst. Evol. Microbiol.">
        <title>The Global Catalogue of Microorganisms (GCM) 10K type strain sequencing project: providing services to taxonomists for standard genome sequencing and annotation.</title>
        <authorList>
            <consortium name="The Broad Institute Genomics Platform"/>
            <consortium name="The Broad Institute Genome Sequencing Center for Infectious Disease"/>
            <person name="Wu L."/>
            <person name="Ma J."/>
        </authorList>
    </citation>
    <scope>NUCLEOTIDE SEQUENCE [LARGE SCALE GENOMIC DNA]</scope>
    <source>
        <strain evidence="3">CGMCC 4.7643</strain>
    </source>
</reference>
<feature type="region of interest" description="Disordered" evidence="1">
    <location>
        <begin position="378"/>
        <end position="417"/>
    </location>
</feature>
<dbReference type="RefSeq" id="WP_345396613.1">
    <property type="nucleotide sequence ID" value="NZ_BAABHG010000008.1"/>
</dbReference>
<evidence type="ECO:0000256" key="1">
    <source>
        <dbReference type="SAM" id="MobiDB-lite"/>
    </source>
</evidence>
<dbReference type="SUPFAM" id="SSF140453">
    <property type="entry name" value="EsxAB dimer-like"/>
    <property type="match status" value="1"/>
</dbReference>
<organism evidence="2 3">
    <name type="scientific">Amycolatopsis samaneae</name>
    <dbReference type="NCBI Taxonomy" id="664691"/>
    <lineage>
        <taxon>Bacteria</taxon>
        <taxon>Bacillati</taxon>
        <taxon>Actinomycetota</taxon>
        <taxon>Actinomycetes</taxon>
        <taxon>Pseudonocardiales</taxon>
        <taxon>Pseudonocardiaceae</taxon>
        <taxon>Amycolatopsis</taxon>
    </lineage>
</organism>
<keyword evidence="3" id="KW-1185">Reference proteome</keyword>
<dbReference type="EMBL" id="JBHUKU010000006">
    <property type="protein sequence ID" value="MFD2459426.1"/>
    <property type="molecule type" value="Genomic_DNA"/>
</dbReference>